<comment type="caution">
    <text evidence="1">The sequence shown here is derived from an EMBL/GenBank/DDBJ whole genome shotgun (WGS) entry which is preliminary data.</text>
</comment>
<dbReference type="Gene3D" id="2.60.40.1930">
    <property type="match status" value="1"/>
</dbReference>
<dbReference type="EMBL" id="CADEBD010000443">
    <property type="protein sequence ID" value="CAB3255492.1"/>
    <property type="molecule type" value="Genomic_DNA"/>
</dbReference>
<organism evidence="1 2">
    <name type="scientific">Arctia plantaginis</name>
    <name type="common">Wood tiger moth</name>
    <name type="synonym">Phalaena plantaginis</name>
    <dbReference type="NCBI Taxonomy" id="874455"/>
    <lineage>
        <taxon>Eukaryota</taxon>
        <taxon>Metazoa</taxon>
        <taxon>Ecdysozoa</taxon>
        <taxon>Arthropoda</taxon>
        <taxon>Hexapoda</taxon>
        <taxon>Insecta</taxon>
        <taxon>Pterygota</taxon>
        <taxon>Neoptera</taxon>
        <taxon>Endopterygota</taxon>
        <taxon>Lepidoptera</taxon>
        <taxon>Glossata</taxon>
        <taxon>Ditrysia</taxon>
        <taxon>Noctuoidea</taxon>
        <taxon>Erebidae</taxon>
        <taxon>Arctiinae</taxon>
        <taxon>Arctia</taxon>
    </lineage>
</organism>
<dbReference type="AlphaFoldDB" id="A0A8S1B9E1"/>
<dbReference type="OrthoDB" id="1431247at2759"/>
<proteinExistence type="predicted"/>
<dbReference type="Proteomes" id="UP000494256">
    <property type="component" value="Unassembled WGS sequence"/>
</dbReference>
<name>A0A8S1B9E1_ARCPL</name>
<gene>
    <name evidence="1" type="ORF">APLA_LOCUS15220</name>
</gene>
<protein>
    <recommendedName>
        <fullName evidence="3">Macroglobulin domain-containing protein</fullName>
    </recommendedName>
</protein>
<accession>A0A8S1B9E1</accession>
<evidence type="ECO:0000313" key="1">
    <source>
        <dbReference type="EMBL" id="CAB3255492.1"/>
    </source>
</evidence>
<sequence>MVLKTYQVTFWILALDHDLRLVRGELAYVALKDPAGTKVAIWDQLSMDEGVLKLNAILATGAHSGTWRIEAKCGGGTARVDITVGTGLGSTAPAAPAAEQHYVELRFADSMRRRYKPGLPFVGVLKLNAILATGAHSGTWRIEAKCGGGTARVDITVGTGLGSTAPAAPAAEQHYVELRFADSMRRRYKPGLPFVGRVEAMSTEKRVRVRVKLYDDKTDIYSQDIDMSTGEGVFIVPTVMADAPYVNLQVSTCRS</sequence>
<evidence type="ECO:0000313" key="2">
    <source>
        <dbReference type="Proteomes" id="UP000494256"/>
    </source>
</evidence>
<reference evidence="1 2" key="1">
    <citation type="submission" date="2020-04" db="EMBL/GenBank/DDBJ databases">
        <authorList>
            <person name="Wallbank WR R."/>
            <person name="Pardo Diaz C."/>
            <person name="Kozak K."/>
            <person name="Martin S."/>
            <person name="Jiggins C."/>
            <person name="Moest M."/>
            <person name="Warren A I."/>
            <person name="Byers J.R.P. K."/>
            <person name="Montejo-Kovacevich G."/>
            <person name="Yen C E."/>
        </authorList>
    </citation>
    <scope>NUCLEOTIDE SEQUENCE [LARGE SCALE GENOMIC DNA]</scope>
</reference>
<evidence type="ECO:0008006" key="3">
    <source>
        <dbReference type="Google" id="ProtNLM"/>
    </source>
</evidence>